<dbReference type="GO" id="GO:0098967">
    <property type="term" value="P:exocytic insertion of neurotransmitter receptor to postsynaptic membrane"/>
    <property type="evidence" value="ECO:0007669"/>
    <property type="project" value="TreeGrafter"/>
</dbReference>
<keyword evidence="5" id="KW-1185">Reference proteome</keyword>
<evidence type="ECO:0000256" key="1">
    <source>
        <dbReference type="ARBA" id="ARBA00023054"/>
    </source>
</evidence>
<dbReference type="GO" id="GO:0006906">
    <property type="term" value="P:vesicle fusion"/>
    <property type="evidence" value="ECO:0007669"/>
    <property type="project" value="TreeGrafter"/>
</dbReference>
<proteinExistence type="predicted"/>
<feature type="transmembrane region" description="Helical" evidence="2">
    <location>
        <begin position="52"/>
        <end position="75"/>
    </location>
</feature>
<dbReference type="GO" id="GO:0012505">
    <property type="term" value="C:endomembrane system"/>
    <property type="evidence" value="ECO:0007669"/>
    <property type="project" value="TreeGrafter"/>
</dbReference>
<dbReference type="GO" id="GO:0000149">
    <property type="term" value="F:SNARE binding"/>
    <property type="evidence" value="ECO:0007669"/>
    <property type="project" value="TreeGrafter"/>
</dbReference>
<keyword evidence="2" id="KW-0812">Transmembrane</keyword>
<reference evidence="5" key="1">
    <citation type="submission" date="2018-12" db="EMBL/GenBank/DDBJ databases">
        <authorList>
            <person name="Yazar S."/>
        </authorList>
    </citation>
    <scope>NUCLEOTIDE SEQUENCE [LARGE SCALE GENOMIC DNA]</scope>
</reference>
<evidence type="ECO:0000313" key="4">
    <source>
        <dbReference type="Ensembl" id="ENSVURP00010000901.1"/>
    </source>
</evidence>
<dbReference type="GO" id="GO:0048278">
    <property type="term" value="P:vesicle docking"/>
    <property type="evidence" value="ECO:0007669"/>
    <property type="project" value="TreeGrafter"/>
</dbReference>
<dbReference type="Proteomes" id="UP000314987">
    <property type="component" value="Unassembled WGS sequence"/>
</dbReference>
<accession>A0A4X2JSI0</accession>
<reference evidence="4" key="3">
    <citation type="submission" date="2025-09" db="UniProtKB">
        <authorList>
            <consortium name="Ensembl"/>
        </authorList>
    </citation>
    <scope>IDENTIFICATION</scope>
</reference>
<evidence type="ECO:0000256" key="2">
    <source>
        <dbReference type="SAM" id="Phobius"/>
    </source>
</evidence>
<dbReference type="GO" id="GO:0098794">
    <property type="term" value="C:postsynapse"/>
    <property type="evidence" value="ECO:0007669"/>
    <property type="project" value="TreeGrafter"/>
</dbReference>
<dbReference type="PROSITE" id="PS50192">
    <property type="entry name" value="T_SNARE"/>
    <property type="match status" value="1"/>
</dbReference>
<dbReference type="Pfam" id="PF05739">
    <property type="entry name" value="SNARE"/>
    <property type="match status" value="1"/>
</dbReference>
<gene>
    <name evidence="4" type="primary">STX3</name>
</gene>
<dbReference type="GO" id="GO:0005886">
    <property type="term" value="C:plasma membrane"/>
    <property type="evidence" value="ECO:0007669"/>
    <property type="project" value="TreeGrafter"/>
</dbReference>
<dbReference type="InterPro" id="IPR000727">
    <property type="entry name" value="T_SNARE_dom"/>
</dbReference>
<organism evidence="4 5">
    <name type="scientific">Vombatus ursinus</name>
    <name type="common">Common wombat</name>
    <dbReference type="NCBI Taxonomy" id="29139"/>
    <lineage>
        <taxon>Eukaryota</taxon>
        <taxon>Metazoa</taxon>
        <taxon>Chordata</taxon>
        <taxon>Craniata</taxon>
        <taxon>Vertebrata</taxon>
        <taxon>Euteleostomi</taxon>
        <taxon>Mammalia</taxon>
        <taxon>Metatheria</taxon>
        <taxon>Diprotodontia</taxon>
        <taxon>Vombatidae</taxon>
        <taxon>Vombatus</taxon>
    </lineage>
</organism>
<keyword evidence="2" id="KW-1133">Transmembrane helix</keyword>
<evidence type="ECO:0000259" key="3">
    <source>
        <dbReference type="PROSITE" id="PS50192"/>
    </source>
</evidence>
<sequence>MFVDIAMLVENQGEMIDNIELNVMHTVDHVEKARDETKKAVKYRSQARKKMVIIILIVVGILGILALIIGLSVGLK</sequence>
<dbReference type="PANTHER" id="PTHR19957:SF34">
    <property type="entry name" value="SYNTAXIN-3"/>
    <property type="match status" value="1"/>
</dbReference>
<dbReference type="GeneTree" id="ENSGT01030000234627"/>
<dbReference type="GO" id="GO:0006886">
    <property type="term" value="P:intracellular protein transport"/>
    <property type="evidence" value="ECO:0007669"/>
    <property type="project" value="TreeGrafter"/>
</dbReference>
<keyword evidence="1" id="KW-0175">Coiled coil</keyword>
<reference evidence="4" key="2">
    <citation type="submission" date="2025-08" db="UniProtKB">
        <authorList>
            <consortium name="Ensembl"/>
        </authorList>
    </citation>
    <scope>IDENTIFICATION</scope>
</reference>
<name>A0A4X2JSI0_VOMUR</name>
<dbReference type="SUPFAM" id="SSF58038">
    <property type="entry name" value="SNARE fusion complex"/>
    <property type="match status" value="1"/>
</dbReference>
<keyword evidence="2" id="KW-0472">Membrane</keyword>
<dbReference type="OMA" id="ETHINQS"/>
<dbReference type="PANTHER" id="PTHR19957">
    <property type="entry name" value="SYNTAXIN"/>
    <property type="match status" value="1"/>
</dbReference>
<dbReference type="STRING" id="29139.ENSVURP00010000901"/>
<feature type="domain" description="T-SNARE coiled-coil homology" evidence="3">
    <location>
        <begin position="1"/>
        <end position="40"/>
    </location>
</feature>
<dbReference type="Ensembl" id="ENSVURT00010001043.1">
    <property type="protein sequence ID" value="ENSVURP00010000901.1"/>
    <property type="gene ID" value="ENSVURG00010000791.1"/>
</dbReference>
<dbReference type="GO" id="GO:0005484">
    <property type="term" value="F:SNAP receptor activity"/>
    <property type="evidence" value="ECO:0007669"/>
    <property type="project" value="TreeGrafter"/>
</dbReference>
<dbReference type="GO" id="GO:0031201">
    <property type="term" value="C:SNARE complex"/>
    <property type="evidence" value="ECO:0007669"/>
    <property type="project" value="TreeGrafter"/>
</dbReference>
<protein>
    <recommendedName>
        <fullName evidence="3">t-SNARE coiled-coil homology domain-containing protein</fullName>
    </recommendedName>
</protein>
<dbReference type="Gene3D" id="1.20.5.110">
    <property type="match status" value="1"/>
</dbReference>
<evidence type="ECO:0000313" key="5">
    <source>
        <dbReference type="Proteomes" id="UP000314987"/>
    </source>
</evidence>
<dbReference type="InterPro" id="IPR045242">
    <property type="entry name" value="Syntaxin"/>
</dbReference>
<dbReference type="AlphaFoldDB" id="A0A4X2JSI0"/>